<accession>A0A5D2DI75</accession>
<feature type="domain" description="Serine aminopeptidase S33" evidence="1">
    <location>
        <begin position="157"/>
        <end position="398"/>
    </location>
</feature>
<dbReference type="FunFam" id="3.40.50.1820:FF:000054">
    <property type="entry name" value="Alpha/beta-Hydrolases superfamily protein"/>
    <property type="match status" value="1"/>
</dbReference>
<evidence type="ECO:0000313" key="3">
    <source>
        <dbReference type="Proteomes" id="UP000323506"/>
    </source>
</evidence>
<dbReference type="PANTHER" id="PTHR11614">
    <property type="entry name" value="PHOSPHOLIPASE-RELATED"/>
    <property type="match status" value="1"/>
</dbReference>
<dbReference type="InterPro" id="IPR022742">
    <property type="entry name" value="Hydrolase_4"/>
</dbReference>
<dbReference type="AlphaFoldDB" id="A0A5D2DI75"/>
<evidence type="ECO:0000259" key="1">
    <source>
        <dbReference type="Pfam" id="PF12146"/>
    </source>
</evidence>
<sequence>MYKRNGARGPRAIVYSGQQIVARFTACPTKPQRMDLSLTFRSPSPFLLPKSKPSTLSIPLISLKPSPHRLTVAAAAGKMKMIEGVSDELNSIASQNLDYAAARRRVRSAFIPVHQQLDHLLFKMAPTGVRTEEWIERNSKGLEIFFRRWMPEPGVKIKGVVCFCHGYGDTCTFFFEGIARFIAASGYGVYAIDHPGFGLSEGLHGYIYSFDELADNVIEQYAKIKERPEVRGLPCFILGQSMGGAVTLKVHFKDPHGWDGIILVAPMCKIADDVTPSKPVLNFLTFLSKVMPTAKLVPQKDLAELMFRDSRKKKMAVYNVICYDDRVRLRTAVELLNATKEIEEQVDKVSSPLLILHGAADKVTDPVVSQFLYENASSKDKTLKLYEEGYHCILEGEPDDRILTVLNDIISWLDARC</sequence>
<dbReference type="InterPro" id="IPR029058">
    <property type="entry name" value="AB_hydrolase_fold"/>
</dbReference>
<dbReference type="InterPro" id="IPR000073">
    <property type="entry name" value="AB_hydrolase_1"/>
</dbReference>
<gene>
    <name evidence="2" type="ORF">ES288_D02G211900v1</name>
</gene>
<dbReference type="SUPFAM" id="SSF53474">
    <property type="entry name" value="alpha/beta-Hydrolases"/>
    <property type="match status" value="1"/>
</dbReference>
<keyword evidence="3" id="KW-1185">Reference proteome</keyword>
<evidence type="ECO:0000313" key="2">
    <source>
        <dbReference type="EMBL" id="TYG80382.1"/>
    </source>
</evidence>
<protein>
    <recommendedName>
        <fullName evidence="1">Serine aminopeptidase S33 domain-containing protein</fullName>
    </recommendedName>
</protein>
<dbReference type="EMBL" id="CM017702">
    <property type="protein sequence ID" value="TYG80382.1"/>
    <property type="molecule type" value="Genomic_DNA"/>
</dbReference>
<proteinExistence type="predicted"/>
<dbReference type="PRINTS" id="PR00111">
    <property type="entry name" value="ABHYDROLASE"/>
</dbReference>
<reference evidence="2 3" key="1">
    <citation type="submission" date="2019-06" db="EMBL/GenBank/DDBJ databases">
        <title>WGS assembly of Gossypium darwinii.</title>
        <authorList>
            <person name="Chen Z.J."/>
            <person name="Sreedasyam A."/>
            <person name="Ando A."/>
            <person name="Song Q."/>
            <person name="De L."/>
            <person name="Hulse-Kemp A."/>
            <person name="Ding M."/>
            <person name="Ye W."/>
            <person name="Kirkbride R."/>
            <person name="Jenkins J."/>
            <person name="Plott C."/>
            <person name="Lovell J."/>
            <person name="Lin Y.-M."/>
            <person name="Vaughn R."/>
            <person name="Liu B."/>
            <person name="Li W."/>
            <person name="Simpson S."/>
            <person name="Scheffler B."/>
            <person name="Saski C."/>
            <person name="Grover C."/>
            <person name="Hu G."/>
            <person name="Conover J."/>
            <person name="Carlson J."/>
            <person name="Shu S."/>
            <person name="Boston L."/>
            <person name="Williams M."/>
            <person name="Peterson D."/>
            <person name="Mcgee K."/>
            <person name="Jones D."/>
            <person name="Wendel J."/>
            <person name="Stelly D."/>
            <person name="Grimwood J."/>
            <person name="Schmutz J."/>
        </authorList>
    </citation>
    <scope>NUCLEOTIDE SEQUENCE [LARGE SCALE GENOMIC DNA]</scope>
    <source>
        <strain evidence="2">1808015.09</strain>
    </source>
</reference>
<dbReference type="InterPro" id="IPR051044">
    <property type="entry name" value="MAG_DAG_Lipase"/>
</dbReference>
<dbReference type="Proteomes" id="UP000323506">
    <property type="component" value="Chromosome D02"/>
</dbReference>
<dbReference type="Gene3D" id="3.40.50.1820">
    <property type="entry name" value="alpha/beta hydrolase"/>
    <property type="match status" value="1"/>
</dbReference>
<organism evidence="2 3">
    <name type="scientific">Gossypium darwinii</name>
    <name type="common">Darwin's cotton</name>
    <name type="synonym">Gossypium barbadense var. darwinii</name>
    <dbReference type="NCBI Taxonomy" id="34276"/>
    <lineage>
        <taxon>Eukaryota</taxon>
        <taxon>Viridiplantae</taxon>
        <taxon>Streptophyta</taxon>
        <taxon>Embryophyta</taxon>
        <taxon>Tracheophyta</taxon>
        <taxon>Spermatophyta</taxon>
        <taxon>Magnoliopsida</taxon>
        <taxon>eudicotyledons</taxon>
        <taxon>Gunneridae</taxon>
        <taxon>Pentapetalae</taxon>
        <taxon>rosids</taxon>
        <taxon>malvids</taxon>
        <taxon>Malvales</taxon>
        <taxon>Malvaceae</taxon>
        <taxon>Malvoideae</taxon>
        <taxon>Gossypium</taxon>
    </lineage>
</organism>
<name>A0A5D2DI75_GOSDA</name>
<dbReference type="Pfam" id="PF12146">
    <property type="entry name" value="Hydrolase_4"/>
    <property type="match status" value="1"/>
</dbReference>